<comment type="caution">
    <text evidence="6">The sequence shown here is derived from an EMBL/GenBank/DDBJ whole genome shotgun (WGS) entry which is preliminary data.</text>
</comment>
<dbReference type="AlphaFoldDB" id="A0A2T8HTR7"/>
<dbReference type="PROSITE" id="PS51635">
    <property type="entry name" value="PNPLA"/>
    <property type="match status" value="1"/>
</dbReference>
<organism evidence="6 7">
    <name type="scientific">Pararhodobacter oceanensis</name>
    <dbReference type="NCBI Taxonomy" id="2172121"/>
    <lineage>
        <taxon>Bacteria</taxon>
        <taxon>Pseudomonadati</taxon>
        <taxon>Pseudomonadota</taxon>
        <taxon>Alphaproteobacteria</taxon>
        <taxon>Rhodobacterales</taxon>
        <taxon>Paracoccaceae</taxon>
        <taxon>Pararhodobacter</taxon>
    </lineage>
</organism>
<feature type="domain" description="PNPLA" evidence="5">
    <location>
        <begin position="9"/>
        <end position="210"/>
    </location>
</feature>
<dbReference type="Pfam" id="PF01734">
    <property type="entry name" value="Patatin"/>
    <property type="match status" value="1"/>
</dbReference>
<keyword evidence="2 4" id="KW-0442">Lipid degradation</keyword>
<name>A0A2T8HTR7_9RHOB</name>
<dbReference type="InterPro" id="IPR050301">
    <property type="entry name" value="NTE"/>
</dbReference>
<evidence type="ECO:0000313" key="7">
    <source>
        <dbReference type="Proteomes" id="UP000245911"/>
    </source>
</evidence>
<dbReference type="SUPFAM" id="SSF52151">
    <property type="entry name" value="FabD/lysophospholipase-like"/>
    <property type="match status" value="1"/>
</dbReference>
<feature type="short sequence motif" description="GXSXG" evidence="4">
    <location>
        <begin position="41"/>
        <end position="45"/>
    </location>
</feature>
<evidence type="ECO:0000256" key="4">
    <source>
        <dbReference type="PROSITE-ProRule" id="PRU01161"/>
    </source>
</evidence>
<evidence type="ECO:0000256" key="2">
    <source>
        <dbReference type="ARBA" id="ARBA00022963"/>
    </source>
</evidence>
<evidence type="ECO:0000256" key="3">
    <source>
        <dbReference type="ARBA" id="ARBA00023098"/>
    </source>
</evidence>
<dbReference type="InterPro" id="IPR016035">
    <property type="entry name" value="Acyl_Trfase/lysoPLipase"/>
</dbReference>
<dbReference type="InterPro" id="IPR002641">
    <property type="entry name" value="PNPLA_dom"/>
</dbReference>
<sequence>MSAPKRINLALQGGGAHGAFTWGVLDRILETDTLEIAAITGTSAGALNGAALKAGLVNGGREGAREALRALWEGLGGVGDLRAVGWFRPFLPPLEVAAQISDALMPVSPGNLATQVLSPYDWGPFWQNPMQPVVDRLDMAAVCADAGPKLFVAATNVHSGKVRVFSEAEVTPDAILASACLPTVFRAVEIGDAHYWDGGYSGNPSLYPLYEPSLPDDILIISINPFYRPEVPQSALEIMNRVNEISFNSALLRDLRAVAFVKRLLADGKMTPGTMKDVLVHMISDDALMRGLSARTKMTPTPYLLDTLFQAGRSAADRFLAQHEADIGTRGTLDLVEMFS</sequence>
<keyword evidence="1 4" id="KW-0378">Hydrolase</keyword>
<evidence type="ECO:0000256" key="1">
    <source>
        <dbReference type="ARBA" id="ARBA00022801"/>
    </source>
</evidence>
<dbReference type="RefSeq" id="WP_116558625.1">
    <property type="nucleotide sequence ID" value="NZ_QDKM01000004.1"/>
</dbReference>
<dbReference type="GO" id="GO:0016787">
    <property type="term" value="F:hydrolase activity"/>
    <property type="evidence" value="ECO:0007669"/>
    <property type="project" value="UniProtKB-UniRule"/>
</dbReference>
<keyword evidence="7" id="KW-1185">Reference proteome</keyword>
<gene>
    <name evidence="6" type="ORF">DDE20_11450</name>
</gene>
<dbReference type="PANTHER" id="PTHR14226">
    <property type="entry name" value="NEUROPATHY TARGET ESTERASE/SWISS CHEESE D.MELANOGASTER"/>
    <property type="match status" value="1"/>
</dbReference>
<feature type="active site" description="Nucleophile" evidence="4">
    <location>
        <position position="43"/>
    </location>
</feature>
<dbReference type="PANTHER" id="PTHR14226:SF78">
    <property type="entry name" value="SLR0060 PROTEIN"/>
    <property type="match status" value="1"/>
</dbReference>
<evidence type="ECO:0000313" key="6">
    <source>
        <dbReference type="EMBL" id="PVH28783.1"/>
    </source>
</evidence>
<feature type="short sequence motif" description="DGA/G" evidence="4">
    <location>
        <begin position="197"/>
        <end position="199"/>
    </location>
</feature>
<dbReference type="Gene3D" id="3.40.1090.10">
    <property type="entry name" value="Cytosolic phospholipase A2 catalytic domain"/>
    <property type="match status" value="2"/>
</dbReference>
<feature type="active site" description="Proton acceptor" evidence="4">
    <location>
        <position position="197"/>
    </location>
</feature>
<reference evidence="6 7" key="1">
    <citation type="submission" date="2018-04" db="EMBL/GenBank/DDBJ databases">
        <title>Pararhodobacter oceanense sp. nov., isolated from marine intertidal sediment.</title>
        <authorList>
            <person name="Wang X.-L."/>
            <person name="Du Z.-J."/>
        </authorList>
    </citation>
    <scope>NUCLEOTIDE SEQUENCE [LARGE SCALE GENOMIC DNA]</scope>
    <source>
        <strain evidence="6 7">AM505</strain>
    </source>
</reference>
<dbReference type="Proteomes" id="UP000245911">
    <property type="component" value="Unassembled WGS sequence"/>
</dbReference>
<accession>A0A2T8HTR7</accession>
<protein>
    <submittedName>
        <fullName evidence="6">Patatin</fullName>
    </submittedName>
</protein>
<evidence type="ECO:0000259" key="5">
    <source>
        <dbReference type="PROSITE" id="PS51635"/>
    </source>
</evidence>
<dbReference type="EMBL" id="QDKM01000004">
    <property type="protein sequence ID" value="PVH28783.1"/>
    <property type="molecule type" value="Genomic_DNA"/>
</dbReference>
<dbReference type="GO" id="GO:0016042">
    <property type="term" value="P:lipid catabolic process"/>
    <property type="evidence" value="ECO:0007669"/>
    <property type="project" value="UniProtKB-UniRule"/>
</dbReference>
<dbReference type="OrthoDB" id="9807112at2"/>
<feature type="short sequence motif" description="GXGXXG" evidence="4">
    <location>
        <begin position="13"/>
        <end position="18"/>
    </location>
</feature>
<keyword evidence="3 4" id="KW-0443">Lipid metabolism</keyword>
<proteinExistence type="predicted"/>